<feature type="transmembrane region" description="Helical" evidence="1">
    <location>
        <begin position="46"/>
        <end position="67"/>
    </location>
</feature>
<gene>
    <name evidence="2" type="ORF">RBH19_05625</name>
</gene>
<keyword evidence="3" id="KW-1185">Reference proteome</keyword>
<dbReference type="Proteomes" id="UP001239019">
    <property type="component" value="Unassembled WGS sequence"/>
</dbReference>
<organism evidence="2 3">
    <name type="scientific">Natronospira bacteriovora</name>
    <dbReference type="NCBI Taxonomy" id="3069753"/>
    <lineage>
        <taxon>Bacteria</taxon>
        <taxon>Pseudomonadati</taxon>
        <taxon>Pseudomonadota</taxon>
        <taxon>Gammaproteobacteria</taxon>
        <taxon>Natronospirales</taxon>
        <taxon>Natronospiraceae</taxon>
        <taxon>Natronospira</taxon>
    </lineage>
</organism>
<evidence type="ECO:0000256" key="1">
    <source>
        <dbReference type="SAM" id="Phobius"/>
    </source>
</evidence>
<evidence type="ECO:0000313" key="2">
    <source>
        <dbReference type="EMBL" id="MDQ2069343.1"/>
    </source>
</evidence>
<feature type="transmembrane region" description="Helical" evidence="1">
    <location>
        <begin position="7"/>
        <end position="26"/>
    </location>
</feature>
<name>A0ABU0W6F0_9GAMM</name>
<sequence>MPLPRIIGIILIAVGIALLFFGWQASESVGEQLREELTGRYSDQTMWYLIGGGAAVIGGLLLAIFGVRR</sequence>
<dbReference type="Pfam" id="PF11381">
    <property type="entry name" value="DUF3185"/>
    <property type="match status" value="1"/>
</dbReference>
<dbReference type="EMBL" id="JAVDDT010000003">
    <property type="protein sequence ID" value="MDQ2069343.1"/>
    <property type="molecule type" value="Genomic_DNA"/>
</dbReference>
<comment type="caution">
    <text evidence="2">The sequence shown here is derived from an EMBL/GenBank/DDBJ whole genome shotgun (WGS) entry which is preliminary data.</text>
</comment>
<proteinExistence type="predicted"/>
<protein>
    <submittedName>
        <fullName evidence="2">DUF3185 family protein</fullName>
    </submittedName>
</protein>
<keyword evidence="1" id="KW-0472">Membrane</keyword>
<dbReference type="InterPro" id="IPR021521">
    <property type="entry name" value="DUF3185"/>
</dbReference>
<keyword evidence="1" id="KW-0812">Transmembrane</keyword>
<evidence type="ECO:0000313" key="3">
    <source>
        <dbReference type="Proteomes" id="UP001239019"/>
    </source>
</evidence>
<reference evidence="2 3" key="1">
    <citation type="submission" date="2023-08" db="EMBL/GenBank/DDBJ databases">
        <title>Whole-genome sequencing of halo(alkali)philic microorganisms from hypersaline lakes.</title>
        <authorList>
            <person name="Sorokin D.Y."/>
            <person name="Abbas B."/>
            <person name="Merkel A.Y."/>
        </authorList>
    </citation>
    <scope>NUCLEOTIDE SEQUENCE [LARGE SCALE GENOMIC DNA]</scope>
    <source>
        <strain evidence="2 3">AB-CW4</strain>
    </source>
</reference>
<dbReference type="RefSeq" id="WP_306727844.1">
    <property type="nucleotide sequence ID" value="NZ_JAVDDT010000003.1"/>
</dbReference>
<accession>A0ABU0W6F0</accession>
<keyword evidence="1" id="KW-1133">Transmembrane helix</keyword>